<organism evidence="1 2">
    <name type="scientific">Pseudomonas phage vB_PaeM_PS119XW</name>
    <dbReference type="NCBI Taxonomy" id="2601632"/>
    <lineage>
        <taxon>Viruses</taxon>
        <taxon>Duplodnaviria</taxon>
        <taxon>Heunggongvirae</taxon>
        <taxon>Uroviricota</taxon>
        <taxon>Caudoviricetes</taxon>
        <taxon>Chimalliviridae</taxon>
        <taxon>Pawinskivirus</taxon>
        <taxon>Pawinskivirus PS119XW</taxon>
    </lineage>
</organism>
<dbReference type="Pfam" id="PF25615">
    <property type="entry name" value="PhiKZ_gp85"/>
    <property type="match status" value="1"/>
</dbReference>
<dbReference type="InterPro" id="IPR058016">
    <property type="entry name" value="Gp85"/>
</dbReference>
<proteinExistence type="predicted"/>
<dbReference type="GeneID" id="77936840"/>
<dbReference type="RefSeq" id="YP_010660830.1">
    <property type="nucleotide sequence ID" value="NC_070882.1"/>
</dbReference>
<dbReference type="EMBL" id="MN103543">
    <property type="protein sequence ID" value="QEM41819.1"/>
    <property type="molecule type" value="Genomic_DNA"/>
</dbReference>
<keyword evidence="2" id="KW-1185">Reference proteome</keyword>
<protein>
    <submittedName>
        <fullName evidence="1">Uncharacterized protein</fullName>
    </submittedName>
</protein>
<reference evidence="1 2" key="1">
    <citation type="submission" date="2019-06" db="EMBL/GenBank/DDBJ databases">
        <title>A distant relative of Phikzvirus genus phages from a therapeutic phage collection.</title>
        <authorList>
            <person name="Hejnowicz M.S."/>
            <person name="Dabrowski K."/>
            <person name="Gawor J."/>
            <person name="Weber-Dabrowska B."/>
            <person name="Gromadka R."/>
            <person name="Lobocka M.B."/>
        </authorList>
    </citation>
    <scope>NUCLEOTIDE SEQUENCE [LARGE SCALE GENOMIC DNA]</scope>
</reference>
<evidence type="ECO:0000313" key="1">
    <source>
        <dbReference type="EMBL" id="QEM41819.1"/>
    </source>
</evidence>
<name>A0A5C1K7S5_9CAUD</name>
<dbReference type="Proteomes" id="UP000322144">
    <property type="component" value="Segment"/>
</dbReference>
<sequence>MRTGFEIARILKEIKSPTNNDRQARAMFVANAVGFFVQLDPSLSCEELIDAHMPMLKKVAGQVNENIALDLNLTRELFKQVIRIRLELINCVSDPAIIEAAMKSVTAEDYQTIDETATANMLASRFDFAKSQNAIASVLRQLEVEG</sequence>
<accession>A0A5C1K7S5</accession>
<dbReference type="KEGG" id="vg:77936840"/>
<evidence type="ECO:0000313" key="2">
    <source>
        <dbReference type="Proteomes" id="UP000322144"/>
    </source>
</evidence>